<comment type="subcellular location">
    <subcellularLocation>
        <location evidence="1">Nucleus</location>
    </subcellularLocation>
</comment>
<dbReference type="VEuPathDB" id="MicrosporidiaDB:EROM_071210"/>
<sequence>MVTLSQKKLVESIKLIEREWIKMHRALARSKCGEMKEVQYKYVEMIGKGSFGVVVKIMDDRCNFFALKRVYQDRRYHNRELGILMEIDHPNIVKLISYFHTDKTPSGMYLNIITDFAGINLEEYIKSNRSVEVRTIRSIYKQILEGLRYLHEKGICHRDIKPSNILIGPNGLVKICDLGSAKVIVRGERNITYICSRFYRAPENLLDYKEYDFKIDVWSAGCVIAEFRHPGPMFKGGTSGSTLNKILEIVRTSLEDLIELGYQKSDYKPGLGVRKYLEKFFDDTDLLDVLERSLTFSPCKRSTASELLSKPFFQCLER</sequence>
<dbReference type="GeneID" id="20521681"/>
<evidence type="ECO:0000256" key="10">
    <source>
        <dbReference type="RuleBase" id="RU000304"/>
    </source>
</evidence>
<dbReference type="AlphaFoldDB" id="I7ASG3"/>
<keyword evidence="5 9" id="KW-0547">Nucleotide-binding</keyword>
<gene>
    <name evidence="12" type="ordered locus">EROM_071210</name>
</gene>
<reference evidence="12 13" key="1">
    <citation type="journal article" date="2012" name="Proc. Natl. Acad. Sci. U.S.A.">
        <title>Gain and loss of multiple functionally related, horizontally transferred genes in the reduced genomes of two microsporidian parasites.</title>
        <authorList>
            <person name="Pombert J.-F."/>
            <person name="Selman M."/>
            <person name="Burki F."/>
            <person name="Bardell F.T."/>
            <person name="Farinelli L."/>
            <person name="Solter L.F."/>
            <person name="Whitman D.W."/>
            <person name="Weiss L.M."/>
            <person name="Corradi N."/>
            <person name="Keeling P.J."/>
        </authorList>
    </citation>
    <scope>NUCLEOTIDE SEQUENCE [LARGE SCALE GENOMIC DNA]</scope>
    <source>
        <strain evidence="12 13">SJ-2008</strain>
    </source>
</reference>
<feature type="binding site" evidence="9">
    <location>
        <position position="68"/>
    </location>
    <ligand>
        <name>ATP</name>
        <dbReference type="ChEBI" id="CHEBI:30616"/>
    </ligand>
</feature>
<dbReference type="SUPFAM" id="SSF56112">
    <property type="entry name" value="Protein kinase-like (PK-like)"/>
    <property type="match status" value="1"/>
</dbReference>
<dbReference type="GO" id="GO:0007165">
    <property type="term" value="P:signal transduction"/>
    <property type="evidence" value="ECO:0007669"/>
    <property type="project" value="TreeGrafter"/>
</dbReference>
<protein>
    <submittedName>
        <fullName evidence="12">Mrk1-like Ser/Thr protein kinase</fullName>
    </submittedName>
</protein>
<dbReference type="GO" id="GO:0005737">
    <property type="term" value="C:cytoplasm"/>
    <property type="evidence" value="ECO:0007669"/>
    <property type="project" value="TreeGrafter"/>
</dbReference>
<organism evidence="12 13">
    <name type="scientific">Encephalitozoon romaleae (strain SJ-2008)</name>
    <name type="common">Microsporidian parasite</name>
    <dbReference type="NCBI Taxonomy" id="1178016"/>
    <lineage>
        <taxon>Eukaryota</taxon>
        <taxon>Fungi</taxon>
        <taxon>Fungi incertae sedis</taxon>
        <taxon>Microsporidia</taxon>
        <taxon>Unikaryonidae</taxon>
        <taxon>Encephalitozoon</taxon>
    </lineage>
</organism>
<dbReference type="GO" id="GO:0005524">
    <property type="term" value="F:ATP binding"/>
    <property type="evidence" value="ECO:0007669"/>
    <property type="project" value="UniProtKB-UniRule"/>
</dbReference>
<keyword evidence="3 10" id="KW-0723">Serine/threonine-protein kinase</keyword>
<evidence type="ECO:0000313" key="13">
    <source>
        <dbReference type="Proteomes" id="UP000010094"/>
    </source>
</evidence>
<accession>I7ASG3</accession>
<dbReference type="RefSeq" id="XP_009264869.1">
    <property type="nucleotide sequence ID" value="XM_009266594.1"/>
</dbReference>
<dbReference type="PANTHER" id="PTHR24057">
    <property type="entry name" value="GLYCOGEN SYNTHASE KINASE-3 ALPHA"/>
    <property type="match status" value="1"/>
</dbReference>
<dbReference type="EMBL" id="CP003524">
    <property type="protein sequence ID" value="AFN83372.1"/>
    <property type="molecule type" value="Genomic_DNA"/>
</dbReference>
<evidence type="ECO:0000256" key="4">
    <source>
        <dbReference type="ARBA" id="ARBA00022679"/>
    </source>
</evidence>
<dbReference type="GO" id="GO:0005634">
    <property type="term" value="C:nucleus"/>
    <property type="evidence" value="ECO:0007669"/>
    <property type="project" value="UniProtKB-SubCell"/>
</dbReference>
<dbReference type="InterPro" id="IPR008271">
    <property type="entry name" value="Ser/Thr_kinase_AS"/>
</dbReference>
<proteinExistence type="inferred from homology"/>
<dbReference type="FunFam" id="1.10.510.10:FF:000624">
    <property type="entry name" value="Mitogen-activated protein kinase"/>
    <property type="match status" value="1"/>
</dbReference>
<dbReference type="KEGG" id="ero:EROM_071210"/>
<dbReference type="InterPro" id="IPR017441">
    <property type="entry name" value="Protein_kinase_ATP_BS"/>
</dbReference>
<dbReference type="PROSITE" id="PS00107">
    <property type="entry name" value="PROTEIN_KINASE_ATP"/>
    <property type="match status" value="1"/>
</dbReference>
<evidence type="ECO:0000256" key="3">
    <source>
        <dbReference type="ARBA" id="ARBA00022527"/>
    </source>
</evidence>
<dbReference type="PROSITE" id="PS50011">
    <property type="entry name" value="PROTEIN_KINASE_DOM"/>
    <property type="match status" value="1"/>
</dbReference>
<keyword evidence="7 9" id="KW-0067">ATP-binding</keyword>
<dbReference type="PROSITE" id="PS00108">
    <property type="entry name" value="PROTEIN_KINASE_ST"/>
    <property type="match status" value="1"/>
</dbReference>
<dbReference type="Pfam" id="PF00069">
    <property type="entry name" value="Pkinase"/>
    <property type="match status" value="1"/>
</dbReference>
<dbReference type="Gene3D" id="1.10.510.10">
    <property type="entry name" value="Transferase(Phosphotransferase) domain 1"/>
    <property type="match status" value="1"/>
</dbReference>
<evidence type="ECO:0000256" key="2">
    <source>
        <dbReference type="ARBA" id="ARBA00005527"/>
    </source>
</evidence>
<dbReference type="InterPro" id="IPR000719">
    <property type="entry name" value="Prot_kinase_dom"/>
</dbReference>
<dbReference type="GO" id="GO:0004674">
    <property type="term" value="F:protein serine/threonine kinase activity"/>
    <property type="evidence" value="ECO:0007669"/>
    <property type="project" value="UniProtKB-KW"/>
</dbReference>
<dbReference type="HOGENOM" id="CLU_000288_181_20_1"/>
<evidence type="ECO:0000256" key="5">
    <source>
        <dbReference type="ARBA" id="ARBA00022741"/>
    </source>
</evidence>
<evidence type="ECO:0000256" key="6">
    <source>
        <dbReference type="ARBA" id="ARBA00022777"/>
    </source>
</evidence>
<dbReference type="SMART" id="SM00220">
    <property type="entry name" value="S_TKc"/>
    <property type="match status" value="1"/>
</dbReference>
<dbReference type="PANTHER" id="PTHR24057:SF0">
    <property type="entry name" value="PROTEIN KINASE SHAGGY-RELATED"/>
    <property type="match status" value="1"/>
</dbReference>
<feature type="domain" description="Protein kinase" evidence="11">
    <location>
        <begin position="40"/>
        <end position="313"/>
    </location>
</feature>
<evidence type="ECO:0000259" key="11">
    <source>
        <dbReference type="PROSITE" id="PS50011"/>
    </source>
</evidence>
<dbReference type="Gene3D" id="3.30.200.20">
    <property type="entry name" value="Phosphorylase Kinase, domain 1"/>
    <property type="match status" value="1"/>
</dbReference>
<dbReference type="OrthoDB" id="272141at2759"/>
<keyword evidence="6" id="KW-0418">Kinase</keyword>
<dbReference type="InterPro" id="IPR011009">
    <property type="entry name" value="Kinase-like_dom_sf"/>
</dbReference>
<dbReference type="InterPro" id="IPR050591">
    <property type="entry name" value="GSK-3"/>
</dbReference>
<dbReference type="GO" id="GO:0030154">
    <property type="term" value="P:cell differentiation"/>
    <property type="evidence" value="ECO:0007669"/>
    <property type="project" value="TreeGrafter"/>
</dbReference>
<evidence type="ECO:0000256" key="9">
    <source>
        <dbReference type="PROSITE-ProRule" id="PRU10141"/>
    </source>
</evidence>
<name>I7ASG3_ENCRO</name>
<evidence type="ECO:0000313" key="12">
    <source>
        <dbReference type="EMBL" id="AFN83372.1"/>
    </source>
</evidence>
<evidence type="ECO:0000256" key="1">
    <source>
        <dbReference type="ARBA" id="ARBA00004123"/>
    </source>
</evidence>
<comment type="similarity">
    <text evidence="2">Belongs to the protein kinase superfamily. CMGC Ser/Thr protein kinase family. GSK-3 subfamily.</text>
</comment>
<dbReference type="Proteomes" id="UP000010094">
    <property type="component" value="Chromosome VII"/>
</dbReference>
<keyword evidence="8" id="KW-0539">Nucleus</keyword>
<evidence type="ECO:0000256" key="8">
    <source>
        <dbReference type="ARBA" id="ARBA00023242"/>
    </source>
</evidence>
<keyword evidence="13" id="KW-1185">Reference proteome</keyword>
<evidence type="ECO:0000256" key="7">
    <source>
        <dbReference type="ARBA" id="ARBA00022840"/>
    </source>
</evidence>
<keyword evidence="4" id="KW-0808">Transferase</keyword>